<dbReference type="AlphaFoldDB" id="E8UBP2"/>
<dbReference type="OrthoDB" id="9806409at2"/>
<keyword evidence="4 7" id="KW-0812">Transmembrane</keyword>
<accession>E8UBP2</accession>
<dbReference type="RefSeq" id="WP_013557985.1">
    <property type="nucleotide sequence ID" value="NC_014958.1"/>
</dbReference>
<evidence type="ECO:0000259" key="8">
    <source>
        <dbReference type="PROSITE" id="PS50928"/>
    </source>
</evidence>
<keyword evidence="10" id="KW-1185">Reference proteome</keyword>
<keyword evidence="6 7" id="KW-0472">Membrane</keyword>
<dbReference type="SUPFAM" id="SSF161098">
    <property type="entry name" value="MetI-like"/>
    <property type="match status" value="1"/>
</dbReference>
<dbReference type="Proteomes" id="UP000008635">
    <property type="component" value="Chromosome"/>
</dbReference>
<evidence type="ECO:0000313" key="9">
    <source>
        <dbReference type="EMBL" id="ADV68481.1"/>
    </source>
</evidence>
<reference evidence="9 10" key="1">
    <citation type="journal article" date="2011" name="Stand. Genomic Sci.">
        <title>Complete genome sequence of Deinococcus maricopensis type strain (LB-34).</title>
        <authorList>
            <person name="Pukall R."/>
            <person name="Zeytun A."/>
            <person name="Lucas S."/>
            <person name="Lapidus A."/>
            <person name="Hammon N."/>
            <person name="Deshpande S."/>
            <person name="Nolan M."/>
            <person name="Cheng J.F."/>
            <person name="Pitluck S."/>
            <person name="Liolios K."/>
            <person name="Pagani I."/>
            <person name="Mikhailova N."/>
            <person name="Ivanova N."/>
            <person name="Mavromatis K."/>
            <person name="Pati A."/>
            <person name="Tapia R."/>
            <person name="Han C."/>
            <person name="Goodwin L."/>
            <person name="Chen A."/>
            <person name="Palaniappan K."/>
            <person name="Land M."/>
            <person name="Hauser L."/>
            <person name="Chang Y.J."/>
            <person name="Jeffries C.D."/>
            <person name="Brambilla E.M."/>
            <person name="Rohde M."/>
            <person name="Goker M."/>
            <person name="Detter J.C."/>
            <person name="Woyke T."/>
            <person name="Bristow J."/>
            <person name="Eisen J.A."/>
            <person name="Markowitz V."/>
            <person name="Hugenholtz P."/>
            <person name="Kyrpides N.C."/>
            <person name="Klenk H.P."/>
        </authorList>
    </citation>
    <scope>NUCLEOTIDE SEQUENCE [LARGE SCALE GENOMIC DNA]</scope>
    <source>
        <strain evidence="10">DSM 21211 / LMG 22137 / NRRL B-23946 / LB-34</strain>
    </source>
</reference>
<dbReference type="GO" id="GO:0055085">
    <property type="term" value="P:transmembrane transport"/>
    <property type="evidence" value="ECO:0007669"/>
    <property type="project" value="InterPro"/>
</dbReference>
<evidence type="ECO:0000256" key="3">
    <source>
        <dbReference type="ARBA" id="ARBA00022475"/>
    </source>
</evidence>
<keyword evidence="2 7" id="KW-0813">Transport</keyword>
<dbReference type="GO" id="GO:0005886">
    <property type="term" value="C:plasma membrane"/>
    <property type="evidence" value="ECO:0007669"/>
    <property type="project" value="UniProtKB-SubCell"/>
</dbReference>
<sequence precursor="true">MFTFILRRLLQLPVTLAGISLLVFALTMLLKPDQRATAYITNEKQLNQIPEIVQRYHLDAPFYVQFIQWFGKVLHGDLGYSTSAREPVTAALGQYFPATVELVVVAIIPIVLFGVVLGILAGVYRNRWPDQLARLLAILGSALPSFVLGIFMLAYFYGTLQWFPPGRISDALSYSLPSVDGFLLFRSIGQGQWNVVGDLLKHMIMPVAVLTLISSAQLVRVTRANMIEQLSQDYVRTARAKGLADRRVINKHALRNVLIPVITLAGILFFSLLGGVTITETVFNYPGVGAWSARAAQLLDTNGVIGYALIIAAITVISNTIVDLLYGLVDPRVRYD</sequence>
<keyword evidence="3" id="KW-1003">Cell membrane</keyword>
<organism evidence="9 10">
    <name type="scientific">Deinococcus maricopensis (strain DSM 21211 / LMG 22137 / NRRL B-23946 / LB-34)</name>
    <dbReference type="NCBI Taxonomy" id="709986"/>
    <lineage>
        <taxon>Bacteria</taxon>
        <taxon>Thermotogati</taxon>
        <taxon>Deinococcota</taxon>
        <taxon>Deinococci</taxon>
        <taxon>Deinococcales</taxon>
        <taxon>Deinococcaceae</taxon>
        <taxon>Deinococcus</taxon>
    </lineage>
</organism>
<reference evidence="10" key="2">
    <citation type="submission" date="2011-01" db="EMBL/GenBank/DDBJ databases">
        <title>The complete genome of Deinococcus maricopensis DSM 21211.</title>
        <authorList>
            <consortium name="US DOE Joint Genome Institute (JGI-PGF)"/>
            <person name="Lucas S."/>
            <person name="Copeland A."/>
            <person name="Lapidus A."/>
            <person name="Goodwin L."/>
            <person name="Pitluck S."/>
            <person name="Kyrpides N."/>
            <person name="Mavromatis K."/>
            <person name="Pagani I."/>
            <person name="Ivanova N."/>
            <person name="Ovchinnikova G."/>
            <person name="Zeytun A."/>
            <person name="Detter J.C."/>
            <person name="Han C."/>
            <person name="Land M."/>
            <person name="Hauser L."/>
            <person name="Markowitz V."/>
            <person name="Cheng J.-F."/>
            <person name="Hugenholtz P."/>
            <person name="Woyke T."/>
            <person name="Wu D."/>
            <person name="Pukall R."/>
            <person name="Gehrich-Schroeter G."/>
            <person name="Brambilla E."/>
            <person name="Klenk H.-P."/>
            <person name="Eisen J.A."/>
        </authorList>
    </citation>
    <scope>NUCLEOTIDE SEQUENCE [LARGE SCALE GENOMIC DNA]</scope>
    <source>
        <strain evidence="10">DSM 21211 / LMG 22137 / NRRL B-23946 / LB-34</strain>
    </source>
</reference>
<dbReference type="InterPro" id="IPR035906">
    <property type="entry name" value="MetI-like_sf"/>
</dbReference>
<dbReference type="STRING" id="709986.Deima_2852"/>
<dbReference type="InterPro" id="IPR000515">
    <property type="entry name" value="MetI-like"/>
</dbReference>
<dbReference type="HOGENOM" id="CLU_036879_1_3_0"/>
<dbReference type="Gene3D" id="1.10.3720.10">
    <property type="entry name" value="MetI-like"/>
    <property type="match status" value="1"/>
</dbReference>
<evidence type="ECO:0000256" key="6">
    <source>
        <dbReference type="ARBA" id="ARBA00023136"/>
    </source>
</evidence>
<dbReference type="CDD" id="cd06261">
    <property type="entry name" value="TM_PBP2"/>
    <property type="match status" value="1"/>
</dbReference>
<evidence type="ECO:0000256" key="7">
    <source>
        <dbReference type="RuleBase" id="RU363032"/>
    </source>
</evidence>
<dbReference type="Pfam" id="PF19300">
    <property type="entry name" value="BPD_transp_1_N"/>
    <property type="match status" value="1"/>
</dbReference>
<evidence type="ECO:0000256" key="5">
    <source>
        <dbReference type="ARBA" id="ARBA00022989"/>
    </source>
</evidence>
<evidence type="ECO:0000256" key="2">
    <source>
        <dbReference type="ARBA" id="ARBA00022448"/>
    </source>
</evidence>
<evidence type="ECO:0000256" key="1">
    <source>
        <dbReference type="ARBA" id="ARBA00004651"/>
    </source>
</evidence>
<dbReference type="eggNOG" id="COG0601">
    <property type="taxonomic scope" value="Bacteria"/>
</dbReference>
<feature type="transmembrane region" description="Helical" evidence="7">
    <location>
        <begin position="304"/>
        <end position="329"/>
    </location>
</feature>
<dbReference type="PANTHER" id="PTHR43163:SF2">
    <property type="entry name" value="ABC TRANSPORTER PERMEASE PROTEIN"/>
    <property type="match status" value="1"/>
</dbReference>
<feature type="transmembrane region" description="Helical" evidence="7">
    <location>
        <begin position="102"/>
        <end position="123"/>
    </location>
</feature>
<dbReference type="PROSITE" id="PS50928">
    <property type="entry name" value="ABC_TM1"/>
    <property type="match status" value="1"/>
</dbReference>
<comment type="subcellular location">
    <subcellularLocation>
        <location evidence="1 7">Cell membrane</location>
        <topology evidence="1 7">Multi-pass membrane protein</topology>
    </subcellularLocation>
</comment>
<keyword evidence="5 7" id="KW-1133">Transmembrane helix</keyword>
<gene>
    <name evidence="9" type="ordered locus">Deima_2852</name>
</gene>
<evidence type="ECO:0000313" key="10">
    <source>
        <dbReference type="Proteomes" id="UP000008635"/>
    </source>
</evidence>
<dbReference type="KEGG" id="dmr:Deima_2852"/>
<name>E8UBP2_DEIML</name>
<feature type="transmembrane region" description="Helical" evidence="7">
    <location>
        <begin position="12"/>
        <end position="30"/>
    </location>
</feature>
<feature type="transmembrane region" description="Helical" evidence="7">
    <location>
        <begin position="257"/>
        <end position="278"/>
    </location>
</feature>
<protein>
    <submittedName>
        <fullName evidence="9">ABC-type transporter, integral membrane subunit</fullName>
    </submittedName>
</protein>
<feature type="transmembrane region" description="Helical" evidence="7">
    <location>
        <begin position="203"/>
        <end position="221"/>
    </location>
</feature>
<dbReference type="EMBL" id="CP002454">
    <property type="protein sequence ID" value="ADV68481.1"/>
    <property type="molecule type" value="Genomic_DNA"/>
</dbReference>
<dbReference type="InterPro" id="IPR045621">
    <property type="entry name" value="BPD_transp_1_N"/>
</dbReference>
<proteinExistence type="inferred from homology"/>
<dbReference type="PANTHER" id="PTHR43163">
    <property type="entry name" value="DIPEPTIDE TRANSPORT SYSTEM PERMEASE PROTEIN DPPB-RELATED"/>
    <property type="match status" value="1"/>
</dbReference>
<comment type="similarity">
    <text evidence="7">Belongs to the binding-protein-dependent transport system permease family.</text>
</comment>
<evidence type="ECO:0000256" key="4">
    <source>
        <dbReference type="ARBA" id="ARBA00022692"/>
    </source>
</evidence>
<feature type="transmembrane region" description="Helical" evidence="7">
    <location>
        <begin position="135"/>
        <end position="157"/>
    </location>
</feature>
<feature type="domain" description="ABC transmembrane type-1" evidence="8">
    <location>
        <begin position="96"/>
        <end position="326"/>
    </location>
</feature>
<dbReference type="Pfam" id="PF00528">
    <property type="entry name" value="BPD_transp_1"/>
    <property type="match status" value="1"/>
</dbReference>